<organism evidence="1 2">
    <name type="scientific">Clostridium grantii DSM 8605</name>
    <dbReference type="NCBI Taxonomy" id="1121316"/>
    <lineage>
        <taxon>Bacteria</taxon>
        <taxon>Bacillati</taxon>
        <taxon>Bacillota</taxon>
        <taxon>Clostridia</taxon>
        <taxon>Eubacteriales</taxon>
        <taxon>Clostridiaceae</taxon>
        <taxon>Clostridium</taxon>
    </lineage>
</organism>
<dbReference type="InterPro" id="IPR022476">
    <property type="entry name" value="Spore_YabP/YqfC"/>
</dbReference>
<dbReference type="OrthoDB" id="2989236at2"/>
<keyword evidence="2" id="KW-1185">Reference proteome</keyword>
<dbReference type="STRING" id="1121316.SAMN02745207_03750"/>
<dbReference type="Proteomes" id="UP000184447">
    <property type="component" value="Unassembled WGS sequence"/>
</dbReference>
<dbReference type="Pfam" id="PF07873">
    <property type="entry name" value="YabP"/>
    <property type="match status" value="1"/>
</dbReference>
<gene>
    <name evidence="1" type="ORF">SAMN02745207_03750</name>
</gene>
<name>A0A1M5XKR7_9CLOT</name>
<reference evidence="1 2" key="1">
    <citation type="submission" date="2016-11" db="EMBL/GenBank/DDBJ databases">
        <authorList>
            <person name="Jaros S."/>
            <person name="Januszkiewicz K."/>
            <person name="Wedrychowicz H."/>
        </authorList>
    </citation>
    <scope>NUCLEOTIDE SEQUENCE [LARGE SCALE GENOMIC DNA]</scope>
    <source>
        <strain evidence="1 2">DSM 8605</strain>
    </source>
</reference>
<dbReference type="AlphaFoldDB" id="A0A1M5XKR7"/>
<dbReference type="EMBL" id="FQXM01000031">
    <property type="protein sequence ID" value="SHI00437.1"/>
    <property type="molecule type" value="Genomic_DNA"/>
</dbReference>
<evidence type="ECO:0000313" key="1">
    <source>
        <dbReference type="EMBL" id="SHI00437.1"/>
    </source>
</evidence>
<accession>A0A1M5XKR7</accession>
<dbReference type="InterPro" id="IPR022477">
    <property type="entry name" value="Spore_YqfC"/>
</dbReference>
<dbReference type="NCBIfam" id="TIGR02856">
    <property type="entry name" value="spore_yqfC"/>
    <property type="match status" value="1"/>
</dbReference>
<evidence type="ECO:0000313" key="2">
    <source>
        <dbReference type="Proteomes" id="UP000184447"/>
    </source>
</evidence>
<dbReference type="RefSeq" id="WP_073340578.1">
    <property type="nucleotide sequence ID" value="NZ_FQXM01000031.1"/>
</dbReference>
<proteinExistence type="predicted"/>
<sequence>MQNKFEKKKEIFAERLELPKDILMNLPKISVIGDREITIENHKGVVIFDESEIKVNSSIGLITVKGKKLEILFMEGKTLTLKGKVSKVIYEENIL</sequence>
<dbReference type="InterPro" id="IPR038705">
    <property type="entry name" value="YabP_sf"/>
</dbReference>
<protein>
    <submittedName>
        <fullName evidence="1">Sporulation protein YqfC</fullName>
    </submittedName>
</protein>
<dbReference type="Gene3D" id="2.60.40.2000">
    <property type="match status" value="1"/>
</dbReference>